<dbReference type="Pfam" id="PF01590">
    <property type="entry name" value="GAF"/>
    <property type="match status" value="1"/>
</dbReference>
<evidence type="ECO:0000313" key="7">
    <source>
        <dbReference type="EMBL" id="AKU94784.1"/>
    </source>
</evidence>
<evidence type="ECO:0000256" key="2">
    <source>
        <dbReference type="ARBA" id="ARBA00012438"/>
    </source>
</evidence>
<organism evidence="7 8">
    <name type="scientific">Labilithrix luteola</name>
    <dbReference type="NCBI Taxonomy" id="1391654"/>
    <lineage>
        <taxon>Bacteria</taxon>
        <taxon>Pseudomonadati</taxon>
        <taxon>Myxococcota</taxon>
        <taxon>Polyangia</taxon>
        <taxon>Polyangiales</taxon>
        <taxon>Labilitrichaceae</taxon>
        <taxon>Labilithrix</taxon>
    </lineage>
</organism>
<comment type="catalytic activity">
    <reaction evidence="1">
        <text>ATP + protein L-histidine = ADP + protein N-phospho-L-histidine.</text>
        <dbReference type="EC" id="2.7.13.3"/>
    </reaction>
</comment>
<dbReference type="RefSeq" id="WP_146646335.1">
    <property type="nucleotide sequence ID" value="NZ_CP012333.1"/>
</dbReference>
<dbReference type="EC" id="2.7.13.3" evidence="2"/>
<sequence>MTTSAARDIEAVARVSAVPNILQVVTEATGMRFAVIARVTATSWTACAVRDELGLGLRIGDVLDVGWTLCSRVQAEREPIIIEQATNEPQYCRHPALLHFRLESYIAMPIILKSGEIFGTLCAMDIKPAELRETKIVGMMKLFTELLAAQLEAEDVHAQSAAALAEARVTAELREQFIAVLGHDLRNPLSSIAMGAQLLSRHVLADVPRMTVERIGKSARRIELLVNAMLDLARGRLAGGMTLETSRVPDLEAPVRHLIDEITSSHPNRSVRLSVEGNGQVVCDRQRIEQLVSNLVTNAIDHSDGKEPVDVVIRLLPDKLSLTVHNSGTPIRADVLPRLFHPFYRGSEGEPQKGLGLGLFIVSEIARAHGGSVRADSSAREGTTFTVTLPREPRDVSCVA</sequence>
<dbReference type="SUPFAM" id="SSF55781">
    <property type="entry name" value="GAF domain-like"/>
    <property type="match status" value="1"/>
</dbReference>
<dbReference type="Gene3D" id="3.30.565.10">
    <property type="entry name" value="Histidine kinase-like ATPase, C-terminal domain"/>
    <property type="match status" value="1"/>
</dbReference>
<dbReference type="CDD" id="cd00075">
    <property type="entry name" value="HATPase"/>
    <property type="match status" value="1"/>
</dbReference>
<dbReference type="GO" id="GO:0030295">
    <property type="term" value="F:protein kinase activator activity"/>
    <property type="evidence" value="ECO:0007669"/>
    <property type="project" value="TreeGrafter"/>
</dbReference>
<dbReference type="PANTHER" id="PTHR42878">
    <property type="entry name" value="TWO-COMPONENT HISTIDINE KINASE"/>
    <property type="match status" value="1"/>
</dbReference>
<proteinExistence type="predicted"/>
<dbReference type="InterPro" id="IPR003594">
    <property type="entry name" value="HATPase_dom"/>
</dbReference>
<dbReference type="PRINTS" id="PR00344">
    <property type="entry name" value="BCTRLSENSOR"/>
</dbReference>
<dbReference type="SMART" id="SM00065">
    <property type="entry name" value="GAF"/>
    <property type="match status" value="1"/>
</dbReference>
<dbReference type="OrthoDB" id="9795133at2"/>
<dbReference type="SUPFAM" id="SSF55874">
    <property type="entry name" value="ATPase domain of HSP90 chaperone/DNA topoisomerase II/histidine kinase"/>
    <property type="match status" value="1"/>
</dbReference>
<dbReference type="InterPro" id="IPR003661">
    <property type="entry name" value="HisK_dim/P_dom"/>
</dbReference>
<dbReference type="STRING" id="1391654.AKJ09_01448"/>
<dbReference type="AlphaFoldDB" id="A0A0K1PNV0"/>
<dbReference type="Pfam" id="PF02518">
    <property type="entry name" value="HATPase_c"/>
    <property type="match status" value="1"/>
</dbReference>
<accession>A0A0K1PNV0</accession>
<keyword evidence="8" id="KW-1185">Reference proteome</keyword>
<dbReference type="KEGG" id="llu:AKJ09_01448"/>
<dbReference type="SUPFAM" id="SSF47384">
    <property type="entry name" value="Homodimeric domain of signal transducing histidine kinase"/>
    <property type="match status" value="1"/>
</dbReference>
<dbReference type="InterPro" id="IPR036097">
    <property type="entry name" value="HisK_dim/P_sf"/>
</dbReference>
<dbReference type="Pfam" id="PF00512">
    <property type="entry name" value="HisKA"/>
    <property type="match status" value="1"/>
</dbReference>
<dbReference type="Gene3D" id="3.30.450.40">
    <property type="match status" value="1"/>
</dbReference>
<dbReference type="EMBL" id="CP012333">
    <property type="protein sequence ID" value="AKU94784.1"/>
    <property type="molecule type" value="Genomic_DNA"/>
</dbReference>
<dbReference type="GO" id="GO:0000155">
    <property type="term" value="F:phosphorelay sensor kinase activity"/>
    <property type="evidence" value="ECO:0007669"/>
    <property type="project" value="InterPro"/>
</dbReference>
<feature type="domain" description="Histidine kinase" evidence="6">
    <location>
        <begin position="180"/>
        <end position="393"/>
    </location>
</feature>
<dbReference type="InterPro" id="IPR029016">
    <property type="entry name" value="GAF-like_dom_sf"/>
</dbReference>
<keyword evidence="5 7" id="KW-0418">Kinase</keyword>
<evidence type="ECO:0000256" key="3">
    <source>
        <dbReference type="ARBA" id="ARBA00022553"/>
    </source>
</evidence>
<name>A0A0K1PNV0_9BACT</name>
<dbReference type="SMART" id="SM00387">
    <property type="entry name" value="HATPase_c"/>
    <property type="match status" value="1"/>
</dbReference>
<dbReference type="PATRIC" id="fig|1391654.3.peg.1464"/>
<dbReference type="GO" id="GO:0000156">
    <property type="term" value="F:phosphorelay response regulator activity"/>
    <property type="evidence" value="ECO:0007669"/>
    <property type="project" value="TreeGrafter"/>
</dbReference>
<dbReference type="Gene3D" id="1.10.287.130">
    <property type="match status" value="1"/>
</dbReference>
<dbReference type="PANTHER" id="PTHR42878:SF13">
    <property type="entry name" value="HISTIDINE KINASE"/>
    <property type="match status" value="1"/>
</dbReference>
<evidence type="ECO:0000256" key="5">
    <source>
        <dbReference type="ARBA" id="ARBA00022777"/>
    </source>
</evidence>
<keyword evidence="3" id="KW-0597">Phosphoprotein</keyword>
<dbReference type="SMART" id="SM00388">
    <property type="entry name" value="HisKA"/>
    <property type="match status" value="1"/>
</dbReference>
<evidence type="ECO:0000313" key="8">
    <source>
        <dbReference type="Proteomes" id="UP000064967"/>
    </source>
</evidence>
<dbReference type="InterPro" id="IPR003018">
    <property type="entry name" value="GAF"/>
</dbReference>
<dbReference type="InterPro" id="IPR036890">
    <property type="entry name" value="HATPase_C_sf"/>
</dbReference>
<dbReference type="InterPro" id="IPR005467">
    <property type="entry name" value="His_kinase_dom"/>
</dbReference>
<evidence type="ECO:0000256" key="1">
    <source>
        <dbReference type="ARBA" id="ARBA00000085"/>
    </source>
</evidence>
<dbReference type="InterPro" id="IPR050351">
    <property type="entry name" value="BphY/WalK/GraS-like"/>
</dbReference>
<dbReference type="InterPro" id="IPR004358">
    <property type="entry name" value="Sig_transdc_His_kin-like_C"/>
</dbReference>
<dbReference type="Proteomes" id="UP000064967">
    <property type="component" value="Chromosome"/>
</dbReference>
<keyword evidence="4" id="KW-0808">Transferase</keyword>
<gene>
    <name evidence="7" type="ORF">AKJ09_01448</name>
</gene>
<reference evidence="7 8" key="1">
    <citation type="submission" date="2015-08" db="EMBL/GenBank/DDBJ databases">
        <authorList>
            <person name="Babu N.S."/>
            <person name="Beckwith C.J."/>
            <person name="Beseler K.G."/>
            <person name="Brison A."/>
            <person name="Carone J.V."/>
            <person name="Caskin T.P."/>
            <person name="Diamond M."/>
            <person name="Durham M.E."/>
            <person name="Foxe J.M."/>
            <person name="Go M."/>
            <person name="Henderson B.A."/>
            <person name="Jones I.B."/>
            <person name="McGettigan J.A."/>
            <person name="Micheletti S.J."/>
            <person name="Nasrallah M.E."/>
            <person name="Ortiz D."/>
            <person name="Piller C.R."/>
            <person name="Privatt S.R."/>
            <person name="Schneider S.L."/>
            <person name="Sharp S."/>
            <person name="Smith T.C."/>
            <person name="Stanton J.D."/>
            <person name="Ullery H.E."/>
            <person name="Wilson R.J."/>
            <person name="Serrano M.G."/>
            <person name="Buck G."/>
            <person name="Lee V."/>
            <person name="Wang Y."/>
            <person name="Carvalho R."/>
            <person name="Voegtly L."/>
            <person name="Shi R."/>
            <person name="Duckworth R."/>
            <person name="Johnson A."/>
            <person name="Loviza R."/>
            <person name="Walstead R."/>
            <person name="Shah Z."/>
            <person name="Kiflezghi M."/>
            <person name="Wade K."/>
            <person name="Ball S.L."/>
            <person name="Bradley K.W."/>
            <person name="Asai D.J."/>
            <person name="Bowman C.A."/>
            <person name="Russell D.A."/>
            <person name="Pope W.H."/>
            <person name="Jacobs-Sera D."/>
            <person name="Hendrix R.W."/>
            <person name="Hatfull G.F."/>
        </authorList>
    </citation>
    <scope>NUCLEOTIDE SEQUENCE [LARGE SCALE GENOMIC DNA]</scope>
    <source>
        <strain evidence="7 8">DSM 27648</strain>
    </source>
</reference>
<dbReference type="GO" id="GO:0007234">
    <property type="term" value="P:osmosensory signaling via phosphorelay pathway"/>
    <property type="evidence" value="ECO:0007669"/>
    <property type="project" value="TreeGrafter"/>
</dbReference>
<dbReference type="PROSITE" id="PS50109">
    <property type="entry name" value="HIS_KIN"/>
    <property type="match status" value="1"/>
</dbReference>
<evidence type="ECO:0000259" key="6">
    <source>
        <dbReference type="PROSITE" id="PS50109"/>
    </source>
</evidence>
<evidence type="ECO:0000256" key="4">
    <source>
        <dbReference type="ARBA" id="ARBA00022679"/>
    </source>
</evidence>
<protein>
    <recommendedName>
        <fullName evidence="2">histidine kinase</fullName>
        <ecNumber evidence="2">2.7.13.3</ecNumber>
    </recommendedName>
</protein>
<dbReference type="CDD" id="cd00082">
    <property type="entry name" value="HisKA"/>
    <property type="match status" value="1"/>
</dbReference>